<protein>
    <submittedName>
        <fullName evidence="1">Uncharacterized protein</fullName>
    </submittedName>
</protein>
<keyword evidence="2" id="KW-1185">Reference proteome</keyword>
<reference evidence="1" key="1">
    <citation type="submission" date="2023-06" db="EMBL/GenBank/DDBJ databases">
        <title>Black Yeasts Isolated from many extreme environments.</title>
        <authorList>
            <person name="Coleine C."/>
            <person name="Stajich J.E."/>
            <person name="Selbmann L."/>
        </authorList>
    </citation>
    <scope>NUCLEOTIDE SEQUENCE</scope>
    <source>
        <strain evidence="1">CCFEE 5200</strain>
    </source>
</reference>
<dbReference type="Proteomes" id="UP001175353">
    <property type="component" value="Unassembled WGS sequence"/>
</dbReference>
<evidence type="ECO:0000313" key="1">
    <source>
        <dbReference type="EMBL" id="KAK0977739.1"/>
    </source>
</evidence>
<dbReference type="PANTHER" id="PTHR40788:SF1">
    <property type="entry name" value="IPA PROTEIN"/>
    <property type="match status" value="1"/>
</dbReference>
<dbReference type="PANTHER" id="PTHR40788">
    <property type="entry name" value="CLR5 DOMAIN-CONTAINING PROTEIN-RELATED"/>
    <property type="match status" value="1"/>
</dbReference>
<dbReference type="EMBL" id="JAUJLE010000132">
    <property type="protein sequence ID" value="KAK0977739.1"/>
    <property type="molecule type" value="Genomic_DNA"/>
</dbReference>
<name>A0AAN6KER5_9PEZI</name>
<proteinExistence type="predicted"/>
<gene>
    <name evidence="1" type="ORF">LTR91_013227</name>
</gene>
<sequence length="441" mass="49196">MYYSRPELVPDDKGRVLPVVTDEYLSVALLDSVNNAMKGIATWEYVGRLLGMVQGLTDKVKRPLILQELTNVCHMEYRRAQGIFKRRLSLAPGFASKRFRRTPNPNDHTQWKITMKGRPEDSTVTDPQLHYVLRLCHPDTSPAAAVQWIQKLDDHNARHPQDGKRMHENQITALGDLTIIVSFMHSMSTSIAATPISRKSGLLYVSRLTDLDTEIDHQKAQADFGDFLVPMGNLLEPDMSARALAALDDFIVDTTGARLGSLYEDIIQDSLDDLESMYAKAKAKLEHADKKTTYVPFAAKATSSTDDRVQRRKEKEKTRPLGAIYDITAAPHPPEIILTEPPQQIKVNASTAAVFATLFSRGEARGSVAWTDFEAALADLGFSVTPKGGSIYTFNPPESMSASPITLHRPHASEIEGYKLLIFARRLSRVYGWNAQTFEIA</sequence>
<organism evidence="1 2">
    <name type="scientific">Friedmanniomyces endolithicus</name>
    <dbReference type="NCBI Taxonomy" id="329885"/>
    <lineage>
        <taxon>Eukaryota</taxon>
        <taxon>Fungi</taxon>
        <taxon>Dikarya</taxon>
        <taxon>Ascomycota</taxon>
        <taxon>Pezizomycotina</taxon>
        <taxon>Dothideomycetes</taxon>
        <taxon>Dothideomycetidae</taxon>
        <taxon>Mycosphaerellales</taxon>
        <taxon>Teratosphaeriaceae</taxon>
        <taxon>Friedmanniomyces</taxon>
    </lineage>
</organism>
<evidence type="ECO:0000313" key="2">
    <source>
        <dbReference type="Proteomes" id="UP001175353"/>
    </source>
</evidence>
<accession>A0AAN6KER5</accession>
<dbReference type="AlphaFoldDB" id="A0AAN6KER5"/>
<comment type="caution">
    <text evidence="1">The sequence shown here is derived from an EMBL/GenBank/DDBJ whole genome shotgun (WGS) entry which is preliminary data.</text>
</comment>